<proteinExistence type="predicted"/>
<keyword evidence="2" id="KW-1185">Reference proteome</keyword>
<accession>A0A8S4SEM9</accession>
<comment type="caution">
    <text evidence="1">The sequence shown here is derived from an EMBL/GenBank/DDBJ whole genome shotgun (WGS) entry which is preliminary data.</text>
</comment>
<organism evidence="1 2">
    <name type="scientific">Pararge aegeria aegeria</name>
    <dbReference type="NCBI Taxonomy" id="348720"/>
    <lineage>
        <taxon>Eukaryota</taxon>
        <taxon>Metazoa</taxon>
        <taxon>Ecdysozoa</taxon>
        <taxon>Arthropoda</taxon>
        <taxon>Hexapoda</taxon>
        <taxon>Insecta</taxon>
        <taxon>Pterygota</taxon>
        <taxon>Neoptera</taxon>
        <taxon>Endopterygota</taxon>
        <taxon>Lepidoptera</taxon>
        <taxon>Glossata</taxon>
        <taxon>Ditrysia</taxon>
        <taxon>Papilionoidea</taxon>
        <taxon>Nymphalidae</taxon>
        <taxon>Satyrinae</taxon>
        <taxon>Satyrini</taxon>
        <taxon>Parargina</taxon>
        <taxon>Pararge</taxon>
    </lineage>
</organism>
<reference evidence="1" key="1">
    <citation type="submission" date="2022-03" db="EMBL/GenBank/DDBJ databases">
        <authorList>
            <person name="Lindestad O."/>
        </authorList>
    </citation>
    <scope>NUCLEOTIDE SEQUENCE</scope>
</reference>
<name>A0A8S4SEM9_9NEOP</name>
<dbReference type="EMBL" id="CAKXAJ010026375">
    <property type="protein sequence ID" value="CAH2267663.1"/>
    <property type="molecule type" value="Genomic_DNA"/>
</dbReference>
<evidence type="ECO:0000313" key="2">
    <source>
        <dbReference type="Proteomes" id="UP000838756"/>
    </source>
</evidence>
<protein>
    <submittedName>
        <fullName evidence="1">Jg11566 protein</fullName>
    </submittedName>
</protein>
<sequence>MVHCTTSPKDASVSEQNVLRDHHHHNFNRLKSTAGHRSFVESSKIHGPGPLVSSGSQRVAWCRLSTSLGADQRCVYLCGVAIRTPWNPNVYQFSELCSPPISTSALQLAELCR</sequence>
<dbReference type="Proteomes" id="UP000838756">
    <property type="component" value="Unassembled WGS sequence"/>
</dbReference>
<gene>
    <name evidence="1" type="primary">jg11566</name>
    <name evidence="1" type="ORF">PAEG_LOCUS26163</name>
</gene>
<evidence type="ECO:0000313" key="1">
    <source>
        <dbReference type="EMBL" id="CAH2267663.1"/>
    </source>
</evidence>
<dbReference type="AlphaFoldDB" id="A0A8S4SEM9"/>